<keyword evidence="6" id="KW-1185">Reference proteome</keyword>
<evidence type="ECO:0000259" key="4">
    <source>
        <dbReference type="PROSITE" id="PS50893"/>
    </source>
</evidence>
<dbReference type="PANTHER" id="PTHR42781">
    <property type="entry name" value="SPERMIDINE/PUTRESCINE IMPORT ATP-BINDING PROTEIN POTA"/>
    <property type="match status" value="1"/>
</dbReference>
<keyword evidence="2" id="KW-0547">Nucleotide-binding</keyword>
<dbReference type="EMBL" id="VTOZ01000018">
    <property type="protein sequence ID" value="TYZ28107.1"/>
    <property type="molecule type" value="Genomic_DNA"/>
</dbReference>
<dbReference type="Gene3D" id="3.40.50.300">
    <property type="entry name" value="P-loop containing nucleotide triphosphate hydrolases"/>
    <property type="match status" value="1"/>
</dbReference>
<reference evidence="5 6" key="1">
    <citation type="submission" date="2019-08" db="EMBL/GenBank/DDBJ databases">
        <title>Selenomonas sp. mPRGC5 and Selenomonas sp. mPRGC8 isolated from ruminal fluid of dairy goat (Capra hircus).</title>
        <authorList>
            <person name="Poothong S."/>
            <person name="Nuengjamnong C."/>
            <person name="Tanasupawat S."/>
        </authorList>
    </citation>
    <scope>NUCLEOTIDE SEQUENCE [LARGE SCALE GENOMIC DNA]</scope>
    <source>
        <strain evidence="6">mPRGC8</strain>
    </source>
</reference>
<dbReference type="InterPro" id="IPR003439">
    <property type="entry name" value="ABC_transporter-like_ATP-bd"/>
</dbReference>
<dbReference type="Pfam" id="PF00005">
    <property type="entry name" value="ABC_tran"/>
    <property type="match status" value="1"/>
</dbReference>
<dbReference type="GO" id="GO:0005524">
    <property type="term" value="F:ATP binding"/>
    <property type="evidence" value="ECO:0007669"/>
    <property type="project" value="UniProtKB-KW"/>
</dbReference>
<feature type="domain" description="ABC transporter" evidence="4">
    <location>
        <begin position="6"/>
        <end position="238"/>
    </location>
</feature>
<sequence length="246" mass="27372">MNPSCERLLAVQQVSLQRGSFALCSIDFALGSGEVLAILGETGSGKTLLLETIAGFHQPAEGQILFKGRDLHRIPLHRRNIGYLYQEYCMFPHMTVGENIAYGLKMRGVDKKSCLHEVQAIAKRFGIGHLLEQYPLTLSGGEQQRTALARALITHPPLLLLDEPFSALDPVTKQGLYTLLDEIRQRYDCAILFVTHDFHEARRLADRIGILLEGKLQAIVPAAELFTHGWNETVQEFLGLTPASLL</sequence>
<keyword evidence="3 5" id="KW-0067">ATP-binding</keyword>
<dbReference type="Proteomes" id="UP000322783">
    <property type="component" value="Unassembled WGS sequence"/>
</dbReference>
<evidence type="ECO:0000256" key="3">
    <source>
        <dbReference type="ARBA" id="ARBA00022840"/>
    </source>
</evidence>
<dbReference type="PANTHER" id="PTHR42781:SF7">
    <property type="entry name" value="MOLYBDENUM ABC TRANSPORTER, ATP-BINDING PROTEIN"/>
    <property type="match status" value="1"/>
</dbReference>
<evidence type="ECO:0000313" key="5">
    <source>
        <dbReference type="EMBL" id="TYZ28107.1"/>
    </source>
</evidence>
<protein>
    <submittedName>
        <fullName evidence="5">ATP-binding cassette domain-containing protein</fullName>
    </submittedName>
</protein>
<dbReference type="SMART" id="SM00382">
    <property type="entry name" value="AAA"/>
    <property type="match status" value="1"/>
</dbReference>
<dbReference type="PROSITE" id="PS50893">
    <property type="entry name" value="ABC_TRANSPORTER_2"/>
    <property type="match status" value="1"/>
</dbReference>
<evidence type="ECO:0000256" key="1">
    <source>
        <dbReference type="ARBA" id="ARBA00022448"/>
    </source>
</evidence>
<keyword evidence="1" id="KW-0813">Transport</keyword>
<organism evidence="5 6">
    <name type="scientific">Selenomonas caprae</name>
    <dbReference type="NCBI Taxonomy" id="2606905"/>
    <lineage>
        <taxon>Bacteria</taxon>
        <taxon>Bacillati</taxon>
        <taxon>Bacillota</taxon>
        <taxon>Negativicutes</taxon>
        <taxon>Selenomonadales</taxon>
        <taxon>Selenomonadaceae</taxon>
        <taxon>Selenomonas</taxon>
    </lineage>
</organism>
<evidence type="ECO:0000256" key="2">
    <source>
        <dbReference type="ARBA" id="ARBA00022741"/>
    </source>
</evidence>
<accession>A0A5D6WJX1</accession>
<name>A0A5D6WJX1_9FIRM</name>
<dbReference type="InterPro" id="IPR050093">
    <property type="entry name" value="ABC_SmlMolc_Importer"/>
</dbReference>
<dbReference type="AlphaFoldDB" id="A0A5D6WJX1"/>
<dbReference type="InterPro" id="IPR027417">
    <property type="entry name" value="P-loop_NTPase"/>
</dbReference>
<dbReference type="GO" id="GO:0016887">
    <property type="term" value="F:ATP hydrolysis activity"/>
    <property type="evidence" value="ECO:0007669"/>
    <property type="project" value="InterPro"/>
</dbReference>
<gene>
    <name evidence="5" type="ORF">FZ041_09210</name>
</gene>
<dbReference type="InterPro" id="IPR003593">
    <property type="entry name" value="AAA+_ATPase"/>
</dbReference>
<comment type="caution">
    <text evidence="5">The sequence shown here is derived from an EMBL/GenBank/DDBJ whole genome shotgun (WGS) entry which is preliminary data.</text>
</comment>
<dbReference type="SUPFAM" id="SSF52540">
    <property type="entry name" value="P-loop containing nucleoside triphosphate hydrolases"/>
    <property type="match status" value="1"/>
</dbReference>
<proteinExistence type="predicted"/>
<evidence type="ECO:0000313" key="6">
    <source>
        <dbReference type="Proteomes" id="UP000322783"/>
    </source>
</evidence>
<dbReference type="RefSeq" id="WP_149189345.1">
    <property type="nucleotide sequence ID" value="NZ_VTOZ01000018.1"/>
</dbReference>